<reference evidence="2" key="1">
    <citation type="journal article" date="2019" name="Int. J. Syst. Evol. Microbiol.">
        <title>The Global Catalogue of Microorganisms (GCM) 10K type strain sequencing project: providing services to taxonomists for standard genome sequencing and annotation.</title>
        <authorList>
            <consortium name="The Broad Institute Genomics Platform"/>
            <consortium name="The Broad Institute Genome Sequencing Center for Infectious Disease"/>
            <person name="Wu L."/>
            <person name="Ma J."/>
        </authorList>
    </citation>
    <scope>NUCLEOTIDE SEQUENCE [LARGE SCALE GENOMIC DNA]</scope>
    <source>
        <strain evidence="2">CCUG 54356</strain>
    </source>
</reference>
<proteinExistence type="predicted"/>
<keyword evidence="2" id="KW-1185">Reference proteome</keyword>
<accession>A0ABW3U908</accession>
<dbReference type="Proteomes" id="UP001597264">
    <property type="component" value="Unassembled WGS sequence"/>
</dbReference>
<dbReference type="RefSeq" id="WP_230436345.1">
    <property type="nucleotide sequence ID" value="NZ_CP087715.1"/>
</dbReference>
<protein>
    <submittedName>
        <fullName evidence="1">Uncharacterized protein</fullName>
    </submittedName>
</protein>
<gene>
    <name evidence="1" type="ORF">ACFQ2X_04600</name>
</gene>
<evidence type="ECO:0000313" key="1">
    <source>
        <dbReference type="EMBL" id="MFD1215869.1"/>
    </source>
</evidence>
<comment type="caution">
    <text evidence="1">The sequence shown here is derived from an EMBL/GenBank/DDBJ whole genome shotgun (WGS) entry which is preliminary data.</text>
</comment>
<evidence type="ECO:0000313" key="2">
    <source>
        <dbReference type="Proteomes" id="UP001597264"/>
    </source>
</evidence>
<organism evidence="1 2">
    <name type="scientific">Microbulbifer celer</name>
    <dbReference type="NCBI Taxonomy" id="435905"/>
    <lineage>
        <taxon>Bacteria</taxon>
        <taxon>Pseudomonadati</taxon>
        <taxon>Pseudomonadota</taxon>
        <taxon>Gammaproteobacteria</taxon>
        <taxon>Cellvibrionales</taxon>
        <taxon>Microbulbiferaceae</taxon>
        <taxon>Microbulbifer</taxon>
    </lineage>
</organism>
<sequence>MVSSIIDELGTWKTPKQKIEEWKSGPDELAEVLINTQKQYWGESDQTHHWYIFGHGSKLLDKALSKVEQLGHGGLSHHEFSFIEPRTNLGAVLDKIDRLGGHFNKTLSLKSIGAKFHQALDADATVAGLQAHDKSWTDLDQKLRPSAALLQKVDSVVQGVSANPQQVASFSSKNFVALVDKLSESLAWG</sequence>
<name>A0ABW3U908_9GAMM</name>
<dbReference type="EMBL" id="JBHTLR010000005">
    <property type="protein sequence ID" value="MFD1215869.1"/>
    <property type="molecule type" value="Genomic_DNA"/>
</dbReference>